<feature type="region of interest" description="Disordered" evidence="1">
    <location>
        <begin position="198"/>
        <end position="219"/>
    </location>
</feature>
<dbReference type="Proteomes" id="UP000291343">
    <property type="component" value="Unassembled WGS sequence"/>
</dbReference>
<organism evidence="2 3">
    <name type="scientific">Laodelphax striatellus</name>
    <name type="common">Small brown planthopper</name>
    <name type="synonym">Delphax striatella</name>
    <dbReference type="NCBI Taxonomy" id="195883"/>
    <lineage>
        <taxon>Eukaryota</taxon>
        <taxon>Metazoa</taxon>
        <taxon>Ecdysozoa</taxon>
        <taxon>Arthropoda</taxon>
        <taxon>Hexapoda</taxon>
        <taxon>Insecta</taxon>
        <taxon>Pterygota</taxon>
        <taxon>Neoptera</taxon>
        <taxon>Paraneoptera</taxon>
        <taxon>Hemiptera</taxon>
        <taxon>Auchenorrhyncha</taxon>
        <taxon>Fulgoroidea</taxon>
        <taxon>Delphacidae</taxon>
        <taxon>Criomorphinae</taxon>
        <taxon>Laodelphax</taxon>
    </lineage>
</organism>
<dbReference type="GO" id="GO:0006325">
    <property type="term" value="P:chromatin organization"/>
    <property type="evidence" value="ECO:0007669"/>
    <property type="project" value="TreeGrafter"/>
</dbReference>
<evidence type="ECO:0000313" key="3">
    <source>
        <dbReference type="Proteomes" id="UP000291343"/>
    </source>
</evidence>
<feature type="compositionally biased region" description="Pro residues" evidence="1">
    <location>
        <begin position="635"/>
        <end position="657"/>
    </location>
</feature>
<dbReference type="PANTHER" id="PTHR28678:SF1">
    <property type="entry name" value="CODANIN-1"/>
    <property type="match status" value="1"/>
</dbReference>
<keyword evidence="3" id="KW-1185">Reference proteome</keyword>
<dbReference type="EMBL" id="QKKF02027441">
    <property type="protein sequence ID" value="RZF35849.1"/>
    <property type="molecule type" value="Genomic_DNA"/>
</dbReference>
<feature type="compositionally biased region" description="Polar residues" evidence="1">
    <location>
        <begin position="245"/>
        <end position="258"/>
    </location>
</feature>
<feature type="non-terminal residue" evidence="2">
    <location>
        <position position="983"/>
    </location>
</feature>
<dbReference type="PANTHER" id="PTHR28678">
    <property type="entry name" value="CODANIN-1"/>
    <property type="match status" value="1"/>
</dbReference>
<evidence type="ECO:0000313" key="2">
    <source>
        <dbReference type="EMBL" id="RZF35849.1"/>
    </source>
</evidence>
<dbReference type="GO" id="GO:0005634">
    <property type="term" value="C:nucleus"/>
    <property type="evidence" value="ECO:0007669"/>
    <property type="project" value="TreeGrafter"/>
</dbReference>
<feature type="compositionally biased region" description="Low complexity" evidence="1">
    <location>
        <begin position="616"/>
        <end position="634"/>
    </location>
</feature>
<dbReference type="InterPro" id="IPR040031">
    <property type="entry name" value="Codanin-1"/>
</dbReference>
<feature type="compositionally biased region" description="Basic and acidic residues" evidence="1">
    <location>
        <begin position="477"/>
        <end position="518"/>
    </location>
</feature>
<dbReference type="STRING" id="195883.A0A482WQF7"/>
<feature type="compositionally biased region" description="Low complexity" evidence="1">
    <location>
        <begin position="408"/>
        <end position="421"/>
    </location>
</feature>
<feature type="region of interest" description="Disordered" evidence="1">
    <location>
        <begin position="235"/>
        <end position="258"/>
    </location>
</feature>
<dbReference type="OrthoDB" id="6613809at2759"/>
<name>A0A482WQF7_LAOST</name>
<feature type="compositionally biased region" description="Basic and acidic residues" evidence="1">
    <location>
        <begin position="422"/>
        <end position="458"/>
    </location>
</feature>
<reference evidence="2 3" key="1">
    <citation type="journal article" date="2017" name="Gigascience">
        <title>Genome sequence of the small brown planthopper, Laodelphax striatellus.</title>
        <authorList>
            <person name="Zhu J."/>
            <person name="Jiang F."/>
            <person name="Wang X."/>
            <person name="Yang P."/>
            <person name="Bao Y."/>
            <person name="Zhao W."/>
            <person name="Wang W."/>
            <person name="Lu H."/>
            <person name="Wang Q."/>
            <person name="Cui N."/>
            <person name="Li J."/>
            <person name="Chen X."/>
            <person name="Luo L."/>
            <person name="Yu J."/>
            <person name="Kang L."/>
            <person name="Cui F."/>
        </authorList>
    </citation>
    <scope>NUCLEOTIDE SEQUENCE [LARGE SCALE GENOMIC DNA]</scope>
    <source>
        <strain evidence="2">Lst14</strain>
    </source>
</reference>
<feature type="region of interest" description="Disordered" evidence="1">
    <location>
        <begin position="393"/>
        <end position="458"/>
    </location>
</feature>
<sequence>MNSAMNNDLLNRILSDREELYKCLNWLSSQENEVGYHGCTKMDFVIFFLSYLRCETASFFDQKRIKPKIDWKRVAPVTDKPGNTVKPLSTGDTVRRLFSPENENGVLLSPIKQRLNNADERQHYEASNYQTGRGATQKLFNPQTGMYELINNNLSMNHNFPPIHQSNLSTNFAHGNSNYRSSQIQGVHGNVMSSTIQADPRSSIQGGGQVLSPSNQAGPWNNAGLLMSCTDPRSSAQGLVPVTHHSWTPPNQRSNSIQGVTYHTPRRTNFQQRSNQLFSNSSSSSGILSPDSPSRKGGGSEGRRGGGGGATPKNPCIGDFIVAVGARKQDRGRKRIKPTRLTMTLGDSQLSDVSNASKVSSNVFTGVPESSAALDTNQSTRASNFDEERKLLKQYNKRHAKSSSKTGNESTSNNQQPTTNNEAKKKKEITNNKEEKSKEEAGKEECGEENRREKEKVCESPAKEVCNEECEKNRSEKENVCKSPTKEVKPKVEKEESSDNRNKESVSEKVDTKTKKENNVPNEPRYIRPDPSKVTNTAKLRKLATIYCFLLDRNLVFNVTSEIHFVVSLLAVKVAANRIDKTVEGGEKSDENSPVTEQSVDVVCQEKLSGVDKLELSSSSTPSASSSSPPSSSSSPPPPLSSSSSPPPSSSPTPPPTASDLNKDEKNENELLSDVHNSVYFACHVLEKQWKYLKLLDKRTLKLLADNQKIVSFARDLRKKLMKLYSAQNSLAPKPCPQPRVTDPESGICPVQFHAETDSRWTFSSDNSFATYRKQRDELYSILQAWSRMQQGAAEGGGNFNKLKSRVEKLLAMSQDPINVRHLAKHFCDLLLRAVATSEENTIEELENLPEVNKSKLSLLTKRLTEPSSEKVASPRPETAFPGFQQFYHDFLVIASQNFLFNVHLINCFVNEITVRSSATYDIDESEGEGQVVQEETRQMFVQGLSSLCVLAKFLGLVVFAPYRLSVEVSKSVLQEEINIRKQ</sequence>
<feature type="region of interest" description="Disordered" evidence="1">
    <location>
        <begin position="477"/>
        <end position="531"/>
    </location>
</feature>
<feature type="compositionally biased region" description="Low complexity" evidence="1">
    <location>
        <begin position="277"/>
        <end position="292"/>
    </location>
</feature>
<feature type="region of interest" description="Disordered" evidence="1">
    <location>
        <begin position="277"/>
        <end position="316"/>
    </location>
</feature>
<dbReference type="InParanoid" id="A0A482WQF7"/>
<gene>
    <name evidence="2" type="ORF">LSTR_LSTR014179</name>
</gene>
<dbReference type="AlphaFoldDB" id="A0A482WQF7"/>
<comment type="caution">
    <text evidence="2">The sequence shown here is derived from an EMBL/GenBank/DDBJ whole genome shotgun (WGS) entry which is preliminary data.</text>
</comment>
<feature type="compositionally biased region" description="Gly residues" evidence="1">
    <location>
        <begin position="296"/>
        <end position="310"/>
    </location>
</feature>
<proteinExistence type="predicted"/>
<protein>
    <submittedName>
        <fullName evidence="2">Uncharacterized protein</fullName>
    </submittedName>
</protein>
<evidence type="ECO:0000256" key="1">
    <source>
        <dbReference type="SAM" id="MobiDB-lite"/>
    </source>
</evidence>
<feature type="region of interest" description="Disordered" evidence="1">
    <location>
        <begin position="612"/>
        <end position="663"/>
    </location>
</feature>
<accession>A0A482WQF7</accession>